<feature type="domain" description="Amine oxidase" evidence="1">
    <location>
        <begin position="28"/>
        <end position="67"/>
    </location>
</feature>
<evidence type="ECO:0000313" key="2">
    <source>
        <dbReference type="EMBL" id="PRP75709.1"/>
    </source>
</evidence>
<evidence type="ECO:0000259" key="1">
    <source>
        <dbReference type="Pfam" id="PF01593"/>
    </source>
</evidence>
<sequence>EKNLKKLLDSVDILHTSHPPGVLYAFKEHTRMHRLGDLHFAEEATSEEWSGYMEGAVRSGYRVAAEIVSERRQMVDNSGAYNRCELVTDQEALRYFKASKFMSRYASSQVVKALLAHPRVDPSAGNNEAFLNASKRDRLKTVKLLLSDPRVDPSVDDNKAIHTASHYEVELDRIIQNIANEMLLLLLAHPKVDPSARDNEAVRNASRAGYAKVVRLLLSDPRVDPTAQNSEAMRTAMREGHEKVVEVLLSDPRSNHMNIIHLIFFTATSTSEVVPNLHELLRNSFTEKKATTSSQSLQLPIDSHEISSRLTEESIITKAK</sequence>
<evidence type="ECO:0000313" key="3">
    <source>
        <dbReference type="Proteomes" id="UP000241769"/>
    </source>
</evidence>
<dbReference type="InterPro" id="IPR002937">
    <property type="entry name" value="Amino_oxidase"/>
</dbReference>
<dbReference type="InterPro" id="IPR036188">
    <property type="entry name" value="FAD/NAD-bd_sf"/>
</dbReference>
<organism evidence="2 3">
    <name type="scientific">Planoprotostelium fungivorum</name>
    <dbReference type="NCBI Taxonomy" id="1890364"/>
    <lineage>
        <taxon>Eukaryota</taxon>
        <taxon>Amoebozoa</taxon>
        <taxon>Evosea</taxon>
        <taxon>Variosea</taxon>
        <taxon>Cavosteliida</taxon>
        <taxon>Cavosteliaceae</taxon>
        <taxon>Planoprotostelium</taxon>
    </lineage>
</organism>
<dbReference type="GO" id="GO:0016491">
    <property type="term" value="F:oxidoreductase activity"/>
    <property type="evidence" value="ECO:0007669"/>
    <property type="project" value="InterPro"/>
</dbReference>
<dbReference type="Pfam" id="PF01593">
    <property type="entry name" value="Amino_oxidase"/>
    <property type="match status" value="1"/>
</dbReference>
<dbReference type="InParanoid" id="A0A2P6MVH7"/>
<protein>
    <recommendedName>
        <fullName evidence="1">Amine oxidase domain-containing protein</fullName>
    </recommendedName>
</protein>
<dbReference type="EMBL" id="MDYQ01000366">
    <property type="protein sequence ID" value="PRP75709.1"/>
    <property type="molecule type" value="Genomic_DNA"/>
</dbReference>
<comment type="caution">
    <text evidence="2">The sequence shown here is derived from an EMBL/GenBank/DDBJ whole genome shotgun (WGS) entry which is preliminary data.</text>
</comment>
<name>A0A2P6MVH7_9EUKA</name>
<dbReference type="Gene3D" id="3.50.50.60">
    <property type="entry name" value="FAD/NAD(P)-binding domain"/>
    <property type="match status" value="1"/>
</dbReference>
<keyword evidence="3" id="KW-1185">Reference proteome</keyword>
<dbReference type="Gene3D" id="1.25.40.20">
    <property type="entry name" value="Ankyrin repeat-containing domain"/>
    <property type="match status" value="1"/>
</dbReference>
<dbReference type="OrthoDB" id="5090127at2759"/>
<dbReference type="AlphaFoldDB" id="A0A2P6MVH7"/>
<dbReference type="InterPro" id="IPR036770">
    <property type="entry name" value="Ankyrin_rpt-contain_sf"/>
</dbReference>
<accession>A0A2P6MVH7</accession>
<gene>
    <name evidence="2" type="ORF">PROFUN_15623</name>
</gene>
<reference evidence="2 3" key="1">
    <citation type="journal article" date="2018" name="Genome Biol. Evol.">
        <title>Multiple Roots of Fruiting Body Formation in Amoebozoa.</title>
        <authorList>
            <person name="Hillmann F."/>
            <person name="Forbes G."/>
            <person name="Novohradska S."/>
            <person name="Ferling I."/>
            <person name="Riege K."/>
            <person name="Groth M."/>
            <person name="Westermann M."/>
            <person name="Marz M."/>
            <person name="Spaller T."/>
            <person name="Winckler T."/>
            <person name="Schaap P."/>
            <person name="Glockner G."/>
        </authorList>
    </citation>
    <scope>NUCLEOTIDE SEQUENCE [LARGE SCALE GENOMIC DNA]</scope>
    <source>
        <strain evidence="2 3">Jena</strain>
    </source>
</reference>
<dbReference type="SUPFAM" id="SSF48403">
    <property type="entry name" value="Ankyrin repeat"/>
    <property type="match status" value="1"/>
</dbReference>
<dbReference type="Proteomes" id="UP000241769">
    <property type="component" value="Unassembled WGS sequence"/>
</dbReference>
<feature type="non-terminal residue" evidence="2">
    <location>
        <position position="1"/>
    </location>
</feature>
<proteinExistence type="predicted"/>